<dbReference type="CDD" id="cd11060">
    <property type="entry name" value="CYP57A1-like"/>
    <property type="match status" value="1"/>
</dbReference>
<gene>
    <name evidence="20" type="ORF">B0T20DRAFT_433002</name>
</gene>
<dbReference type="AlphaFoldDB" id="A0AAE0UE74"/>
<keyword evidence="21" id="KW-1185">Reference proteome</keyword>
<dbReference type="FunFam" id="1.10.630.10:FF:000076">
    <property type="entry name" value="Cytochrome P450 monooxygenase"/>
    <property type="match status" value="1"/>
</dbReference>
<dbReference type="PRINTS" id="PR00463">
    <property type="entry name" value="EP450I"/>
</dbReference>
<evidence type="ECO:0000256" key="13">
    <source>
        <dbReference type="ARBA" id="ARBA00023033"/>
    </source>
</evidence>
<proteinExistence type="inferred from homology"/>
<reference evidence="20" key="1">
    <citation type="journal article" date="2023" name="Mol. Phylogenet. Evol.">
        <title>Genome-scale phylogeny and comparative genomics of the fungal order Sordariales.</title>
        <authorList>
            <person name="Hensen N."/>
            <person name="Bonometti L."/>
            <person name="Westerberg I."/>
            <person name="Brannstrom I.O."/>
            <person name="Guillou S."/>
            <person name="Cros-Aarteil S."/>
            <person name="Calhoun S."/>
            <person name="Haridas S."/>
            <person name="Kuo A."/>
            <person name="Mondo S."/>
            <person name="Pangilinan J."/>
            <person name="Riley R."/>
            <person name="LaButti K."/>
            <person name="Andreopoulos B."/>
            <person name="Lipzen A."/>
            <person name="Chen C."/>
            <person name="Yan M."/>
            <person name="Daum C."/>
            <person name="Ng V."/>
            <person name="Clum A."/>
            <person name="Steindorff A."/>
            <person name="Ohm R.A."/>
            <person name="Martin F."/>
            <person name="Silar P."/>
            <person name="Natvig D.O."/>
            <person name="Lalanne C."/>
            <person name="Gautier V."/>
            <person name="Ament-Velasquez S.L."/>
            <person name="Kruys A."/>
            <person name="Hutchinson M.I."/>
            <person name="Powell A.J."/>
            <person name="Barry K."/>
            <person name="Miller A.N."/>
            <person name="Grigoriev I.V."/>
            <person name="Debuchy R."/>
            <person name="Gladieux P."/>
            <person name="Hiltunen Thoren M."/>
            <person name="Johannesson H."/>
        </authorList>
    </citation>
    <scope>NUCLEOTIDE SEQUENCE</scope>
    <source>
        <strain evidence="20">FGSC 1904</strain>
    </source>
</reference>
<organism evidence="20 21">
    <name type="scientific">Sordaria brevicollis</name>
    <dbReference type="NCBI Taxonomy" id="83679"/>
    <lineage>
        <taxon>Eukaryota</taxon>
        <taxon>Fungi</taxon>
        <taxon>Dikarya</taxon>
        <taxon>Ascomycota</taxon>
        <taxon>Pezizomycotina</taxon>
        <taxon>Sordariomycetes</taxon>
        <taxon>Sordariomycetidae</taxon>
        <taxon>Sordariales</taxon>
        <taxon>Sordariaceae</taxon>
        <taxon>Sordaria</taxon>
    </lineage>
</organism>
<dbReference type="InterPro" id="IPR036396">
    <property type="entry name" value="Cyt_P450_sf"/>
</dbReference>
<dbReference type="PRINTS" id="PR00385">
    <property type="entry name" value="P450"/>
</dbReference>
<feature type="binding site" description="axial binding residue" evidence="18">
    <location>
        <position position="471"/>
    </location>
    <ligand>
        <name>heme</name>
        <dbReference type="ChEBI" id="CHEBI:30413"/>
    </ligand>
    <ligandPart>
        <name>Fe</name>
        <dbReference type="ChEBI" id="CHEBI:18248"/>
    </ligandPart>
</feature>
<evidence type="ECO:0000256" key="1">
    <source>
        <dbReference type="ARBA" id="ARBA00001971"/>
    </source>
</evidence>
<keyword evidence="19" id="KW-0472">Membrane</keyword>
<comment type="caution">
    <text evidence="20">The sequence shown here is derived from an EMBL/GenBank/DDBJ whole genome shotgun (WGS) entry which is preliminary data.</text>
</comment>
<accession>A0AAE0UE74</accession>
<evidence type="ECO:0000256" key="2">
    <source>
        <dbReference type="ARBA" id="ARBA00004167"/>
    </source>
</evidence>
<keyword evidence="13" id="KW-0503">Monooxygenase</keyword>
<comment type="pathway">
    <text evidence="3">Antibiotic biosynthesis.</text>
</comment>
<dbReference type="EMBL" id="JAUTDP010000003">
    <property type="protein sequence ID" value="KAK3400823.1"/>
    <property type="molecule type" value="Genomic_DNA"/>
</dbReference>
<keyword evidence="7 19" id="KW-0812">Transmembrane</keyword>
<sequence length="526" mass="59172">MALSELFVALPLVSSGVPISQIIAIYLAFGFVSWYFITSLTAWYRLKDFPGPPTTGFSNIWSAKAVWTGQTHKIFPQAQEKYGPLTRIGPNSLLVADAAAAANMNTVRGSYTRSADWYLAARLDPWDTTIVSETDSAVHSERKTKLYGGFNGKGEMDMEKDINVVISNALELVRTKYMHTATSGPKPYLDFTHLSRYMAVDSITLVGFGQAWNNVGEEKDHYSWLHTLDRSIRLLLTLSYLPHVSRILFWKPIMSLIAPKPTDKGGMGLILGVIKKEVARRFKDGQAHGTPVRSVVGHTNMLDEWVKTGMTQRSIELEVTTQLSAGTDTTSSAMQGTMLWLLSTPSAYARLKAEIALAIREGRISSPITHEEARKLPYLQAVLNEGLRMMPPVMCGFPRSVPPEGDMVCGRFVPGGTDLHINYIGMLQDKRIFGHDAHLFRPERYLEGDEEHRNMMFKTTDLAFSTGRWKCLGQKMAWMQLEKVFVEFLRNFDLQIPNPHTPCTLRAYCLPEMDDFMIRVTEAKME</sequence>
<evidence type="ECO:0000313" key="20">
    <source>
        <dbReference type="EMBL" id="KAK3400823.1"/>
    </source>
</evidence>
<evidence type="ECO:0000256" key="11">
    <source>
        <dbReference type="ARBA" id="ARBA00023004"/>
    </source>
</evidence>
<dbReference type="InterPro" id="IPR001128">
    <property type="entry name" value="Cyt_P450"/>
</dbReference>
<dbReference type="Proteomes" id="UP001281003">
    <property type="component" value="Unassembled WGS sequence"/>
</dbReference>
<evidence type="ECO:0000256" key="15">
    <source>
        <dbReference type="ARBA" id="ARBA00067672"/>
    </source>
</evidence>
<evidence type="ECO:0000256" key="5">
    <source>
        <dbReference type="ARBA" id="ARBA00010617"/>
    </source>
</evidence>
<protein>
    <recommendedName>
        <fullName evidence="16">Cytochrome P450 monooxygenase ABA1</fullName>
    </recommendedName>
    <alternativeName>
        <fullName evidence="17">Abscisic acid biosynthesis protein 1</fullName>
    </alternativeName>
    <alternativeName>
        <fullName evidence="15">Cytochrome P450 monooxygenase aba1</fullName>
    </alternativeName>
</protein>
<evidence type="ECO:0000256" key="14">
    <source>
        <dbReference type="ARBA" id="ARBA00023194"/>
    </source>
</evidence>
<dbReference type="GO" id="GO:0020037">
    <property type="term" value="F:heme binding"/>
    <property type="evidence" value="ECO:0007669"/>
    <property type="project" value="InterPro"/>
</dbReference>
<dbReference type="GO" id="GO:0005506">
    <property type="term" value="F:iron ion binding"/>
    <property type="evidence" value="ECO:0007669"/>
    <property type="project" value="InterPro"/>
</dbReference>
<dbReference type="InterPro" id="IPR050121">
    <property type="entry name" value="Cytochrome_P450_monoxygenase"/>
</dbReference>
<keyword evidence="11 18" id="KW-0408">Iron</keyword>
<comment type="subcellular location">
    <subcellularLocation>
        <location evidence="2">Membrane</location>
        <topology evidence="2">Single-pass membrane protein</topology>
    </subcellularLocation>
</comment>
<evidence type="ECO:0000256" key="10">
    <source>
        <dbReference type="ARBA" id="ARBA00023002"/>
    </source>
</evidence>
<keyword evidence="9 19" id="KW-1133">Transmembrane helix</keyword>
<evidence type="ECO:0000313" key="21">
    <source>
        <dbReference type="Proteomes" id="UP001281003"/>
    </source>
</evidence>
<evidence type="ECO:0000256" key="7">
    <source>
        <dbReference type="ARBA" id="ARBA00022692"/>
    </source>
</evidence>
<name>A0AAE0UE74_SORBR</name>
<evidence type="ECO:0000256" key="4">
    <source>
        <dbReference type="ARBA" id="ARBA00004972"/>
    </source>
</evidence>
<reference evidence="20" key="2">
    <citation type="submission" date="2023-07" db="EMBL/GenBank/DDBJ databases">
        <authorList>
            <consortium name="Lawrence Berkeley National Laboratory"/>
            <person name="Haridas S."/>
            <person name="Hensen N."/>
            <person name="Bonometti L."/>
            <person name="Westerberg I."/>
            <person name="Brannstrom I.O."/>
            <person name="Guillou S."/>
            <person name="Cros-Aarteil S."/>
            <person name="Calhoun S."/>
            <person name="Kuo A."/>
            <person name="Mondo S."/>
            <person name="Pangilinan J."/>
            <person name="Riley R."/>
            <person name="LaButti K."/>
            <person name="Andreopoulos B."/>
            <person name="Lipzen A."/>
            <person name="Chen C."/>
            <person name="Yanf M."/>
            <person name="Daum C."/>
            <person name="Ng V."/>
            <person name="Clum A."/>
            <person name="Steindorff A."/>
            <person name="Ohm R."/>
            <person name="Martin F."/>
            <person name="Silar P."/>
            <person name="Natvig D."/>
            <person name="Lalanne C."/>
            <person name="Gautier V."/>
            <person name="Ament-velasquez S.L."/>
            <person name="Kruys A."/>
            <person name="Hutchinson M.I."/>
            <person name="Powell A.J."/>
            <person name="Barry K."/>
            <person name="Miller A.N."/>
            <person name="Grigoriev I.V."/>
            <person name="Debuchy R."/>
            <person name="Gladieux P."/>
            <person name="Thoren M.H."/>
            <person name="Johannesson H."/>
        </authorList>
    </citation>
    <scope>NUCLEOTIDE SEQUENCE</scope>
    <source>
        <strain evidence="20">FGSC 1904</strain>
    </source>
</reference>
<keyword evidence="12" id="KW-0843">Virulence</keyword>
<keyword evidence="8 18" id="KW-0479">Metal-binding</keyword>
<comment type="cofactor">
    <cofactor evidence="1 18">
        <name>heme</name>
        <dbReference type="ChEBI" id="CHEBI:30413"/>
    </cofactor>
</comment>
<evidence type="ECO:0000256" key="3">
    <source>
        <dbReference type="ARBA" id="ARBA00004792"/>
    </source>
</evidence>
<dbReference type="GO" id="GO:0016020">
    <property type="term" value="C:membrane"/>
    <property type="evidence" value="ECO:0007669"/>
    <property type="project" value="UniProtKB-SubCell"/>
</dbReference>
<comment type="similarity">
    <text evidence="5">Belongs to the cytochrome P450 family.</text>
</comment>
<feature type="transmembrane region" description="Helical" evidence="19">
    <location>
        <begin position="12"/>
        <end position="37"/>
    </location>
</feature>
<evidence type="ECO:0000256" key="6">
    <source>
        <dbReference type="ARBA" id="ARBA00022617"/>
    </source>
</evidence>
<evidence type="ECO:0000256" key="18">
    <source>
        <dbReference type="PIRSR" id="PIRSR602401-1"/>
    </source>
</evidence>
<dbReference type="InterPro" id="IPR002401">
    <property type="entry name" value="Cyt_P450_E_grp-I"/>
</dbReference>
<dbReference type="Pfam" id="PF00067">
    <property type="entry name" value="p450"/>
    <property type="match status" value="1"/>
</dbReference>
<dbReference type="SUPFAM" id="SSF48264">
    <property type="entry name" value="Cytochrome P450"/>
    <property type="match status" value="1"/>
</dbReference>
<dbReference type="Gene3D" id="1.10.630.10">
    <property type="entry name" value="Cytochrome P450"/>
    <property type="match status" value="1"/>
</dbReference>
<dbReference type="PANTHER" id="PTHR24305">
    <property type="entry name" value="CYTOCHROME P450"/>
    <property type="match status" value="1"/>
</dbReference>
<evidence type="ECO:0000256" key="19">
    <source>
        <dbReference type="SAM" id="Phobius"/>
    </source>
</evidence>
<keyword evidence="10" id="KW-0560">Oxidoreductase</keyword>
<comment type="pathway">
    <text evidence="4">Hormone biosynthesis.</text>
</comment>
<keyword evidence="14" id="KW-0045">Antibiotic biosynthesis</keyword>
<keyword evidence="6 18" id="KW-0349">Heme</keyword>
<dbReference type="GO" id="GO:0004497">
    <property type="term" value="F:monooxygenase activity"/>
    <property type="evidence" value="ECO:0007669"/>
    <property type="project" value="UniProtKB-KW"/>
</dbReference>
<evidence type="ECO:0000256" key="9">
    <source>
        <dbReference type="ARBA" id="ARBA00022989"/>
    </source>
</evidence>
<dbReference type="PANTHER" id="PTHR24305:SF77">
    <property type="entry name" value="CYTOCHROME P450 MONOOXYGENASE"/>
    <property type="match status" value="1"/>
</dbReference>
<evidence type="ECO:0000256" key="12">
    <source>
        <dbReference type="ARBA" id="ARBA00023026"/>
    </source>
</evidence>
<dbReference type="GO" id="GO:0017000">
    <property type="term" value="P:antibiotic biosynthetic process"/>
    <property type="evidence" value="ECO:0007669"/>
    <property type="project" value="UniProtKB-KW"/>
</dbReference>
<evidence type="ECO:0000256" key="8">
    <source>
        <dbReference type="ARBA" id="ARBA00022723"/>
    </source>
</evidence>
<dbReference type="GO" id="GO:0016705">
    <property type="term" value="F:oxidoreductase activity, acting on paired donors, with incorporation or reduction of molecular oxygen"/>
    <property type="evidence" value="ECO:0007669"/>
    <property type="project" value="InterPro"/>
</dbReference>
<evidence type="ECO:0000256" key="17">
    <source>
        <dbReference type="ARBA" id="ARBA00079990"/>
    </source>
</evidence>
<evidence type="ECO:0000256" key="16">
    <source>
        <dbReference type="ARBA" id="ARBA00068222"/>
    </source>
</evidence>